<gene>
    <name evidence="2" type="ORF">HF865_09890</name>
    <name evidence="1" type="ORF">LMB76_01900</name>
</gene>
<evidence type="ECO:0000313" key="1">
    <source>
        <dbReference type="EMBL" id="MCC4476992.1"/>
    </source>
</evidence>
<name>A0AAW4X3P6_LIMRT</name>
<sequence length="106" mass="12224">MSLLQHNRKLSDKVNVHVKNQVSRDEIVPKTQSVTFTRNLRVDNHITNQVAALIDLGVAENTKQLINDLVQSRINQLSKEDQNRLNKVVQSLEMKDFYTVKSKLKN</sequence>
<evidence type="ECO:0000313" key="4">
    <source>
        <dbReference type="Proteomes" id="UP001198026"/>
    </source>
</evidence>
<accession>A0AAW4X3P6</accession>
<proteinExistence type="predicted"/>
<dbReference type="EMBL" id="JAJGWB010000079">
    <property type="protein sequence ID" value="MCC4476992.1"/>
    <property type="molecule type" value="Genomic_DNA"/>
</dbReference>
<reference evidence="2 3" key="1">
    <citation type="submission" date="2020-04" db="EMBL/GenBank/DDBJ databases">
        <authorList>
            <person name="Hitch T.C.A."/>
            <person name="Wylensek D."/>
            <person name="Clavel T."/>
        </authorList>
    </citation>
    <scope>NUCLEOTIDE SEQUENCE [LARGE SCALE GENOMIC DNA]</scope>
    <source>
        <strain evidence="2 3">WCA-386-APC-4I</strain>
    </source>
</reference>
<dbReference type="RefSeq" id="WP_085719871.1">
    <property type="nucleotide sequence ID" value="NZ_CP065331.1"/>
</dbReference>
<evidence type="ECO:0000313" key="3">
    <source>
        <dbReference type="Proteomes" id="UP000587270"/>
    </source>
</evidence>
<dbReference type="InterPro" id="IPR035528">
    <property type="entry name" value="DUF5388"/>
</dbReference>
<reference evidence="1" key="2">
    <citation type="submission" date="2021-10" db="EMBL/GenBank/DDBJ databases">
        <title>Evolutionary history and lifestyle of the vertebrate symbiont Limosilactobacillus reuteri.</title>
        <authorList>
            <person name="Zheng J."/>
            <person name="Li F."/>
            <person name="Gaenzle M."/>
            <person name="Walter J."/>
        </authorList>
    </citation>
    <scope>NUCLEOTIDE SEQUENCE</scope>
    <source>
        <strain evidence="1">GQ_1_3_1</strain>
    </source>
</reference>
<dbReference type="EMBL" id="JABAFN010000054">
    <property type="protein sequence ID" value="NME22979.1"/>
    <property type="molecule type" value="Genomic_DNA"/>
</dbReference>
<organism evidence="1 4">
    <name type="scientific">Limosilactobacillus reuteri</name>
    <name type="common">Lactobacillus reuteri</name>
    <dbReference type="NCBI Taxonomy" id="1598"/>
    <lineage>
        <taxon>Bacteria</taxon>
        <taxon>Bacillati</taxon>
        <taxon>Bacillota</taxon>
        <taxon>Bacilli</taxon>
        <taxon>Lactobacillales</taxon>
        <taxon>Lactobacillaceae</taxon>
        <taxon>Limosilactobacillus</taxon>
    </lineage>
</organism>
<dbReference type="Proteomes" id="UP001198026">
    <property type="component" value="Unassembled WGS sequence"/>
</dbReference>
<dbReference type="AlphaFoldDB" id="A0AAW4X3P6"/>
<evidence type="ECO:0000313" key="2">
    <source>
        <dbReference type="EMBL" id="NME22979.1"/>
    </source>
</evidence>
<comment type="caution">
    <text evidence="1">The sequence shown here is derived from an EMBL/GenBank/DDBJ whole genome shotgun (WGS) entry which is preliminary data.</text>
</comment>
<protein>
    <submittedName>
        <fullName evidence="1">DUF5388 domain-containing protein</fullName>
    </submittedName>
</protein>
<dbReference type="Proteomes" id="UP000587270">
    <property type="component" value="Unassembled WGS sequence"/>
</dbReference>
<dbReference type="Pfam" id="PF17363">
    <property type="entry name" value="DUF5388"/>
    <property type="match status" value="1"/>
</dbReference>